<organism evidence="5 6">
    <name type="scientific">Asbolus verrucosus</name>
    <name type="common">Desert ironclad beetle</name>
    <dbReference type="NCBI Taxonomy" id="1661398"/>
    <lineage>
        <taxon>Eukaryota</taxon>
        <taxon>Metazoa</taxon>
        <taxon>Ecdysozoa</taxon>
        <taxon>Arthropoda</taxon>
        <taxon>Hexapoda</taxon>
        <taxon>Insecta</taxon>
        <taxon>Pterygota</taxon>
        <taxon>Neoptera</taxon>
        <taxon>Endopterygota</taxon>
        <taxon>Coleoptera</taxon>
        <taxon>Polyphaga</taxon>
        <taxon>Cucujiformia</taxon>
        <taxon>Tenebrionidae</taxon>
        <taxon>Pimeliinae</taxon>
        <taxon>Asbolus</taxon>
    </lineage>
</organism>
<dbReference type="Gene3D" id="3.60.21.50">
    <property type="match status" value="1"/>
</dbReference>
<feature type="non-terminal residue" evidence="5">
    <location>
        <position position="395"/>
    </location>
</feature>
<reference evidence="5 6" key="1">
    <citation type="submission" date="2017-03" db="EMBL/GenBank/DDBJ databases">
        <title>Genome of the blue death feigning beetle - Asbolus verrucosus.</title>
        <authorList>
            <person name="Rider S.D."/>
        </authorList>
    </citation>
    <scope>NUCLEOTIDE SEQUENCE [LARGE SCALE GENOMIC DNA]</scope>
    <source>
        <strain evidence="5">Butters</strain>
        <tissue evidence="5">Head and leg muscle</tissue>
    </source>
</reference>
<dbReference type="AlphaFoldDB" id="A0A482VXS2"/>
<dbReference type="EMBL" id="QDEB01051197">
    <property type="protein sequence ID" value="RZC37590.1"/>
    <property type="molecule type" value="Genomic_DNA"/>
</dbReference>
<dbReference type="PANTHER" id="PTHR10416:SF0">
    <property type="entry name" value="DNA POLYMERASE DELTA SUBUNIT 2"/>
    <property type="match status" value="1"/>
</dbReference>
<comment type="caution">
    <text evidence="5">The sequence shown here is derived from an EMBL/GenBank/DDBJ whole genome shotgun (WGS) entry which is preliminary data.</text>
</comment>
<comment type="similarity">
    <text evidence="1">Belongs to the DNA polymerase delta/II small subunit family.</text>
</comment>
<dbReference type="InterPro" id="IPR040663">
    <property type="entry name" value="DNA_pol_D_N"/>
</dbReference>
<dbReference type="GO" id="GO:0006271">
    <property type="term" value="P:DNA strand elongation involved in DNA replication"/>
    <property type="evidence" value="ECO:0007669"/>
    <property type="project" value="TreeGrafter"/>
</dbReference>
<dbReference type="PANTHER" id="PTHR10416">
    <property type="entry name" value="DNA POLYMERASE DELTA SUBUNIT 2"/>
    <property type="match status" value="1"/>
</dbReference>
<dbReference type="Pfam" id="PF04042">
    <property type="entry name" value="DNA_pol_E_B"/>
    <property type="match status" value="1"/>
</dbReference>
<dbReference type="InterPro" id="IPR007185">
    <property type="entry name" value="DNA_pol_a/d/e_bsu"/>
</dbReference>
<dbReference type="GO" id="GO:0003677">
    <property type="term" value="F:DNA binding"/>
    <property type="evidence" value="ECO:0007669"/>
    <property type="project" value="InterPro"/>
</dbReference>
<evidence type="ECO:0000313" key="6">
    <source>
        <dbReference type="Proteomes" id="UP000292052"/>
    </source>
</evidence>
<keyword evidence="2" id="KW-0235">DNA replication</keyword>
<sequence>MKEDNVERPILSYNNLSQKWCQSVTNYNKQYCSIYLTRLKQITKLLEERIEQKWGKTYPVCKLHKLSEKKHSKCIVIGTLFKDQKLKPSILKQLAEGNQIVPQPIVTRLTDTSDQLYIEDELQRYQIVGSLKCANLVTGITCALLGTDDDKGKFNVEDYVFASYREQIPRPIFESPNQVMFLSGLDLVHGENIEMNLQLLELWLNGFADSDNNESSQIVRVVVAGNSIRNLPEEVPPSISLLSKRPESSSTVEAVKYFDKLLARLSQVVEIDVMPGENDPSNHILPQKPMHYCMFPESSRYKSLNQVSNPYYFSIGGLKILGSSGQPVWDIIRYSDISDPLEALECCLKWNHLGPTAPDTLGCFPFYAEDPFIIEECPHVFFAGNQKEFSTKECT</sequence>
<evidence type="ECO:0000256" key="1">
    <source>
        <dbReference type="ARBA" id="ARBA00006035"/>
    </source>
</evidence>
<accession>A0A482VXS2</accession>
<keyword evidence="6" id="KW-1185">Reference proteome</keyword>
<feature type="domain" description="DNA polymerase delta subunit OB-fold" evidence="4">
    <location>
        <begin position="30"/>
        <end position="159"/>
    </location>
</feature>
<dbReference type="STRING" id="1661398.A0A482VXS2"/>
<proteinExistence type="inferred from homology"/>
<dbReference type="Pfam" id="PF18018">
    <property type="entry name" value="DNA_pol_D_N"/>
    <property type="match status" value="1"/>
</dbReference>
<dbReference type="GO" id="GO:0043625">
    <property type="term" value="C:delta DNA polymerase complex"/>
    <property type="evidence" value="ECO:0007669"/>
    <property type="project" value="TreeGrafter"/>
</dbReference>
<dbReference type="OrthoDB" id="3763at2759"/>
<protein>
    <submittedName>
        <fullName evidence="5">DNA polymerase delta subunit 2</fullName>
    </submittedName>
</protein>
<feature type="domain" description="DNA polymerase alpha/delta/epsilon subunit B" evidence="3">
    <location>
        <begin position="179"/>
        <end position="390"/>
    </location>
</feature>
<name>A0A482VXS2_ASBVE</name>
<dbReference type="InterPro" id="IPR024826">
    <property type="entry name" value="DNA_pol_delta/II_ssu"/>
</dbReference>
<evidence type="ECO:0000313" key="5">
    <source>
        <dbReference type="EMBL" id="RZC37590.1"/>
    </source>
</evidence>
<dbReference type="Proteomes" id="UP000292052">
    <property type="component" value="Unassembled WGS sequence"/>
</dbReference>
<evidence type="ECO:0000259" key="4">
    <source>
        <dbReference type="Pfam" id="PF18018"/>
    </source>
</evidence>
<gene>
    <name evidence="5" type="ORF">BDFB_013610</name>
</gene>
<evidence type="ECO:0000259" key="3">
    <source>
        <dbReference type="Pfam" id="PF04042"/>
    </source>
</evidence>
<evidence type="ECO:0000256" key="2">
    <source>
        <dbReference type="ARBA" id="ARBA00022705"/>
    </source>
</evidence>